<dbReference type="EMBL" id="MCFC01000024">
    <property type="protein sequence ID" value="ORY29627.1"/>
    <property type="molecule type" value="Genomic_DNA"/>
</dbReference>
<comment type="caution">
    <text evidence="2">The sequence shown here is derived from an EMBL/GenBank/DDBJ whole genome shotgun (WGS) entry which is preliminary data.</text>
</comment>
<evidence type="ECO:0000313" key="3">
    <source>
        <dbReference type="Proteomes" id="UP000193986"/>
    </source>
</evidence>
<organism evidence="2 3">
    <name type="scientific">Naematelia encephala</name>
    <dbReference type="NCBI Taxonomy" id="71784"/>
    <lineage>
        <taxon>Eukaryota</taxon>
        <taxon>Fungi</taxon>
        <taxon>Dikarya</taxon>
        <taxon>Basidiomycota</taxon>
        <taxon>Agaricomycotina</taxon>
        <taxon>Tremellomycetes</taxon>
        <taxon>Tremellales</taxon>
        <taxon>Naemateliaceae</taxon>
        <taxon>Naematelia</taxon>
    </lineage>
</organism>
<dbReference type="InParanoid" id="A0A1Y2B564"/>
<feature type="compositionally biased region" description="Basic and acidic residues" evidence="1">
    <location>
        <begin position="153"/>
        <end position="169"/>
    </location>
</feature>
<name>A0A1Y2B564_9TREE</name>
<accession>A0A1Y2B564</accession>
<dbReference type="GO" id="GO:0005684">
    <property type="term" value="C:U2-type spliceosomal complex"/>
    <property type="evidence" value="ECO:0007669"/>
    <property type="project" value="TreeGrafter"/>
</dbReference>
<evidence type="ECO:0000256" key="1">
    <source>
        <dbReference type="SAM" id="MobiDB-lite"/>
    </source>
</evidence>
<dbReference type="FunCoup" id="A0A1Y2B564">
    <property type="interactions" value="301"/>
</dbReference>
<dbReference type="AlphaFoldDB" id="A0A1Y2B564"/>
<feature type="region of interest" description="Disordered" evidence="1">
    <location>
        <begin position="21"/>
        <end position="66"/>
    </location>
</feature>
<protein>
    <submittedName>
        <fullName evidence="2">Cwf18 pre-mRNA splicing factor-domain-containing protein</fullName>
    </submittedName>
</protein>
<dbReference type="PANTHER" id="PTHR31551:SF1">
    <property type="entry name" value="COILED-COIL DOMAIN-CONTAINING PROTEIN 12"/>
    <property type="match status" value="1"/>
</dbReference>
<dbReference type="Pfam" id="PF08315">
    <property type="entry name" value="cwf18"/>
    <property type="match status" value="1"/>
</dbReference>
<evidence type="ECO:0000313" key="2">
    <source>
        <dbReference type="EMBL" id="ORY29627.1"/>
    </source>
</evidence>
<keyword evidence="3" id="KW-1185">Reference proteome</keyword>
<reference evidence="2 3" key="1">
    <citation type="submission" date="2016-07" db="EMBL/GenBank/DDBJ databases">
        <title>Pervasive Adenine N6-methylation of Active Genes in Fungi.</title>
        <authorList>
            <consortium name="DOE Joint Genome Institute"/>
            <person name="Mondo S.J."/>
            <person name="Dannebaum R.O."/>
            <person name="Kuo R.C."/>
            <person name="Labutti K."/>
            <person name="Haridas S."/>
            <person name="Kuo A."/>
            <person name="Salamov A."/>
            <person name="Ahrendt S.R."/>
            <person name="Lipzen A."/>
            <person name="Sullivan W."/>
            <person name="Andreopoulos W.B."/>
            <person name="Clum A."/>
            <person name="Lindquist E."/>
            <person name="Daum C."/>
            <person name="Ramamoorthy G.K."/>
            <person name="Gryganskyi A."/>
            <person name="Culley D."/>
            <person name="Magnuson J.K."/>
            <person name="James T.Y."/>
            <person name="O'Malley M.A."/>
            <person name="Stajich J.E."/>
            <person name="Spatafora J.W."/>
            <person name="Visel A."/>
            <person name="Grigoriev I.V."/>
        </authorList>
    </citation>
    <scope>NUCLEOTIDE SEQUENCE [LARGE SCALE GENOMIC DNA]</scope>
    <source>
        <strain evidence="2 3">68-887.2</strain>
    </source>
</reference>
<sequence length="177" mass="19806">METNLAATSAARKERLIALRKRKQAAETGNGANGGPSHFAFKQRNYDPETRQHRKREAGEAGEDTVENAVEGLAEQIIREDEEKRKEELDLFNIQPRRANWDLKRDMTNRMSKLERKTNEAIATIFRQRLQAMRKDAGGGGGEVDILASINAAEHERDEAAEADERAAEADSASDDD</sequence>
<dbReference type="PANTHER" id="PTHR31551">
    <property type="entry name" value="PRE-MRNA-SPLICING FACTOR CWF18"/>
    <property type="match status" value="1"/>
</dbReference>
<feature type="region of interest" description="Disordered" evidence="1">
    <location>
        <begin position="150"/>
        <end position="177"/>
    </location>
</feature>
<dbReference type="OrthoDB" id="10261348at2759"/>
<dbReference type="STRING" id="71784.A0A1Y2B564"/>
<dbReference type="InterPro" id="IPR013169">
    <property type="entry name" value="mRNA_splic_Cwf18-like"/>
</dbReference>
<dbReference type="GO" id="GO:0071014">
    <property type="term" value="C:post-mRNA release spliceosomal complex"/>
    <property type="evidence" value="ECO:0007669"/>
    <property type="project" value="TreeGrafter"/>
</dbReference>
<proteinExistence type="predicted"/>
<gene>
    <name evidence="2" type="ORF">BCR39DRAFT_531257</name>
</gene>
<dbReference type="Proteomes" id="UP000193986">
    <property type="component" value="Unassembled WGS sequence"/>
</dbReference>